<dbReference type="EMBL" id="CCYD01000007">
    <property type="protein sequence ID" value="CEG35144.1"/>
    <property type="molecule type" value="Genomic_DNA"/>
</dbReference>
<dbReference type="RefSeq" id="XP_024571513.1">
    <property type="nucleotide sequence ID" value="XM_024728914.1"/>
</dbReference>
<sequence>MGVRLNWTDYLGTIEYAHSTLIKASKGDSPFEIDTGRKERSSWQKGFSPNDA</sequence>
<dbReference type="OrthoDB" id="167966at2759"/>
<dbReference type="AlphaFoldDB" id="A0A0P1A419"/>
<keyword evidence="3" id="KW-1185">Reference proteome</keyword>
<reference evidence="3" key="1">
    <citation type="submission" date="2014-09" db="EMBL/GenBank/DDBJ databases">
        <authorList>
            <person name="Sharma Rahul"/>
            <person name="Thines Marco"/>
        </authorList>
    </citation>
    <scope>NUCLEOTIDE SEQUENCE [LARGE SCALE GENOMIC DNA]</scope>
</reference>
<evidence type="ECO:0000313" key="2">
    <source>
        <dbReference type="EMBL" id="CEG35144.1"/>
    </source>
</evidence>
<accession>A0A0P1A419</accession>
<protein>
    <submittedName>
        <fullName evidence="2">Uncharacterized protein</fullName>
    </submittedName>
</protein>
<organism evidence="2 3">
    <name type="scientific">Plasmopara halstedii</name>
    <name type="common">Downy mildew of sunflower</name>
    <dbReference type="NCBI Taxonomy" id="4781"/>
    <lineage>
        <taxon>Eukaryota</taxon>
        <taxon>Sar</taxon>
        <taxon>Stramenopiles</taxon>
        <taxon>Oomycota</taxon>
        <taxon>Peronosporomycetes</taxon>
        <taxon>Peronosporales</taxon>
        <taxon>Peronosporaceae</taxon>
        <taxon>Plasmopara</taxon>
    </lineage>
</organism>
<name>A0A0P1A419_PLAHL</name>
<evidence type="ECO:0000313" key="3">
    <source>
        <dbReference type="Proteomes" id="UP000054928"/>
    </source>
</evidence>
<evidence type="ECO:0000256" key="1">
    <source>
        <dbReference type="SAM" id="MobiDB-lite"/>
    </source>
</evidence>
<feature type="compositionally biased region" description="Polar residues" evidence="1">
    <location>
        <begin position="43"/>
        <end position="52"/>
    </location>
</feature>
<feature type="region of interest" description="Disordered" evidence="1">
    <location>
        <begin position="26"/>
        <end position="52"/>
    </location>
</feature>
<dbReference type="Proteomes" id="UP000054928">
    <property type="component" value="Unassembled WGS sequence"/>
</dbReference>
<proteinExistence type="predicted"/>
<dbReference type="GeneID" id="36408955"/>